<dbReference type="CDD" id="cd18186">
    <property type="entry name" value="BTB_POZ_ZBTB_KLHL-like"/>
    <property type="match status" value="1"/>
</dbReference>
<evidence type="ECO:0000313" key="3">
    <source>
        <dbReference type="WBParaSite" id="PSU_v2.g17726.t1"/>
    </source>
</evidence>
<dbReference type="SMART" id="SM00225">
    <property type="entry name" value="BTB"/>
    <property type="match status" value="1"/>
</dbReference>
<dbReference type="AlphaFoldDB" id="A0A914YBZ5"/>
<dbReference type="InterPro" id="IPR000210">
    <property type="entry name" value="BTB/POZ_dom"/>
</dbReference>
<dbReference type="SUPFAM" id="SSF54695">
    <property type="entry name" value="POZ domain"/>
    <property type="match status" value="1"/>
</dbReference>
<dbReference type="Gene3D" id="3.30.710.10">
    <property type="entry name" value="Potassium Channel Kv1.1, Chain A"/>
    <property type="match status" value="1"/>
</dbReference>
<proteinExistence type="predicted"/>
<organism evidence="2 3">
    <name type="scientific">Panagrolaimus superbus</name>
    <dbReference type="NCBI Taxonomy" id="310955"/>
    <lineage>
        <taxon>Eukaryota</taxon>
        <taxon>Metazoa</taxon>
        <taxon>Ecdysozoa</taxon>
        <taxon>Nematoda</taxon>
        <taxon>Chromadorea</taxon>
        <taxon>Rhabditida</taxon>
        <taxon>Tylenchina</taxon>
        <taxon>Panagrolaimomorpha</taxon>
        <taxon>Panagrolaimoidea</taxon>
        <taxon>Panagrolaimidae</taxon>
        <taxon>Panagrolaimus</taxon>
    </lineage>
</organism>
<accession>A0A914YBZ5</accession>
<dbReference type="PANTHER" id="PTHR24413">
    <property type="entry name" value="SPECKLE-TYPE POZ PROTEIN"/>
    <property type="match status" value="1"/>
</dbReference>
<evidence type="ECO:0000313" key="2">
    <source>
        <dbReference type="Proteomes" id="UP000887577"/>
    </source>
</evidence>
<keyword evidence="2" id="KW-1185">Reference proteome</keyword>
<reference evidence="3" key="1">
    <citation type="submission" date="2022-11" db="UniProtKB">
        <authorList>
            <consortium name="WormBaseParasite"/>
        </authorList>
    </citation>
    <scope>IDENTIFICATION</scope>
</reference>
<dbReference type="WBParaSite" id="PSU_v2.g17726.t1">
    <property type="protein sequence ID" value="PSU_v2.g17726.t1"/>
    <property type="gene ID" value="PSU_v2.g17726"/>
</dbReference>
<feature type="domain" description="BTB" evidence="1">
    <location>
        <begin position="30"/>
        <end position="97"/>
    </location>
</feature>
<dbReference type="Proteomes" id="UP000887577">
    <property type="component" value="Unplaced"/>
</dbReference>
<dbReference type="PROSITE" id="PS50097">
    <property type="entry name" value="BTB"/>
    <property type="match status" value="1"/>
</dbReference>
<sequence>MVTVNVSSTSRALNCRSGNLVKHLWDRDDRDFAILVEGRKVMIHKLIFVSRSPVFDAMLQSGMKESVENSVTIIDFSYDVVASAVAFFYDQNITSRLNLIHAFELIRFADKYYIKDLKTNVENYLATKITYSTVCQLVNGSIENNATGLKQICFDFLLVCLRQATPVEGFDLLDKEFAMELIKHALS</sequence>
<dbReference type="InterPro" id="IPR011333">
    <property type="entry name" value="SKP1/BTB/POZ_sf"/>
</dbReference>
<name>A0A914YBZ5_9BILA</name>
<protein>
    <submittedName>
        <fullName evidence="3">BTB domain-containing protein</fullName>
    </submittedName>
</protein>
<dbReference type="Pfam" id="PF00651">
    <property type="entry name" value="BTB"/>
    <property type="match status" value="1"/>
</dbReference>
<evidence type="ECO:0000259" key="1">
    <source>
        <dbReference type="PROSITE" id="PS50097"/>
    </source>
</evidence>